<dbReference type="Proteomes" id="UP000482295">
    <property type="component" value="Unassembled WGS sequence"/>
</dbReference>
<dbReference type="AlphaFoldDB" id="A0A7C9LU46"/>
<keyword evidence="2" id="KW-0732">Signal</keyword>
<feature type="transmembrane region" description="Helical" evidence="1">
    <location>
        <begin position="312"/>
        <end position="331"/>
    </location>
</feature>
<feature type="transmembrane region" description="Helical" evidence="1">
    <location>
        <begin position="367"/>
        <end position="385"/>
    </location>
</feature>
<keyword evidence="1" id="KW-1133">Transmembrane helix</keyword>
<evidence type="ECO:0000313" key="6">
    <source>
        <dbReference type="Proteomes" id="UP000482295"/>
    </source>
</evidence>
<keyword evidence="1" id="KW-0472">Membrane</keyword>
<accession>A0A7C9LU46</accession>
<feature type="signal peptide" evidence="2">
    <location>
        <begin position="1"/>
        <end position="23"/>
    </location>
</feature>
<dbReference type="InterPro" id="IPR057436">
    <property type="entry name" value="5TMH_Lnb"/>
</dbReference>
<feature type="domain" description="Lnb N-terminal periplasmic" evidence="3">
    <location>
        <begin position="28"/>
        <end position="159"/>
    </location>
</feature>
<evidence type="ECO:0000259" key="4">
    <source>
        <dbReference type="Pfam" id="PF25221"/>
    </source>
</evidence>
<name>A0A7C9LU46_9BACT</name>
<organism evidence="5 6">
    <name type="scientific">Prevotella vespertina</name>
    <dbReference type="NCBI Taxonomy" id="2608404"/>
    <lineage>
        <taxon>Bacteria</taxon>
        <taxon>Pseudomonadati</taxon>
        <taxon>Bacteroidota</taxon>
        <taxon>Bacteroidia</taxon>
        <taxon>Bacteroidales</taxon>
        <taxon>Prevotellaceae</taxon>
        <taxon>Prevotella</taxon>
    </lineage>
</organism>
<dbReference type="Pfam" id="PF25221">
    <property type="entry name" value="5TMH_Lnb"/>
    <property type="match status" value="1"/>
</dbReference>
<comment type="caution">
    <text evidence="5">The sequence shown here is derived from an EMBL/GenBank/DDBJ whole genome shotgun (WGS) entry which is preliminary data.</text>
</comment>
<evidence type="ECO:0000259" key="3">
    <source>
        <dbReference type="Pfam" id="PF13387"/>
    </source>
</evidence>
<keyword evidence="1" id="KW-0812">Transmembrane</keyword>
<dbReference type="Pfam" id="PF13387">
    <property type="entry name" value="Lnb_N"/>
    <property type="match status" value="1"/>
</dbReference>
<reference evidence="5 6" key="1">
    <citation type="submission" date="2019-09" db="EMBL/GenBank/DDBJ databases">
        <title>Prevotella A2879 sp. nov., isolated from an abscess of a patient.</title>
        <authorList>
            <person name="Buhl M."/>
            <person name="Oberhettinger P."/>
        </authorList>
    </citation>
    <scope>NUCLEOTIDE SEQUENCE [LARGE SCALE GENOMIC DNA]</scope>
    <source>
        <strain evidence="5 6">A2879</strain>
    </source>
</reference>
<evidence type="ECO:0000313" key="5">
    <source>
        <dbReference type="EMBL" id="MUL28319.1"/>
    </source>
</evidence>
<gene>
    <name evidence="5" type="ORF">F0475_08385</name>
</gene>
<dbReference type="RefSeq" id="WP_155716263.1">
    <property type="nucleotide sequence ID" value="NZ_VVIQ01000008.1"/>
</dbReference>
<evidence type="ECO:0000256" key="2">
    <source>
        <dbReference type="SAM" id="SignalP"/>
    </source>
</evidence>
<sequence>MKKRVLYIIIMCLLPIIQITVEAQSVSHNTDSIQISLLTCSPGKEIWAQYGHTAIRYKDEKAGQDIAINYGLFSSDQPFFILRFIFGLTDYRVGAEPMDMFIAQYSYEGRGVIEQVLNISPRDKELIRKALEENLKPENQVYRYNFFYDNCTTRARNIIVDHLHGKIIYPIIKNQNETFRSLIHEWNKNYEWSQFGEDLLLGINADKKVSLSEQQFLPDNLRRDFAKATYNGKPLVIETHELLAPQTSVIESEFPLSPLEVACIFVIICTIMMVISNYKKKMYWVWDTILMLAAGLLGIIYFVMVFSQHPCVSLNAIIFFFNPLPLFFLYKTIKKTKRQESNIWWKIWGVLIILGFIGAFFQHIPTAILIMALFLLLHCILHIRLDKSVKKINRNE</sequence>
<feature type="transmembrane region" description="Helical" evidence="1">
    <location>
        <begin position="256"/>
        <end position="276"/>
    </location>
</feature>
<evidence type="ECO:0000256" key="1">
    <source>
        <dbReference type="SAM" id="Phobius"/>
    </source>
</evidence>
<feature type="transmembrane region" description="Helical" evidence="1">
    <location>
        <begin position="343"/>
        <end position="361"/>
    </location>
</feature>
<feature type="domain" description="Lnb-like transmembrane" evidence="4">
    <location>
        <begin position="251"/>
        <end position="385"/>
    </location>
</feature>
<protein>
    <submittedName>
        <fullName evidence="5">DUF4105 domain-containing protein</fullName>
    </submittedName>
</protein>
<proteinExistence type="predicted"/>
<feature type="chain" id="PRO_5028918438" evidence="2">
    <location>
        <begin position="24"/>
        <end position="396"/>
    </location>
</feature>
<keyword evidence="6" id="KW-1185">Reference proteome</keyword>
<dbReference type="InterPro" id="IPR025178">
    <property type="entry name" value="Lnb_N"/>
</dbReference>
<feature type="transmembrane region" description="Helical" evidence="1">
    <location>
        <begin position="283"/>
        <end position="306"/>
    </location>
</feature>
<dbReference type="EMBL" id="VVIQ01000008">
    <property type="protein sequence ID" value="MUL28319.1"/>
    <property type="molecule type" value="Genomic_DNA"/>
</dbReference>